<dbReference type="NCBIfam" id="TIGR00040">
    <property type="entry name" value="yfcE"/>
    <property type="match status" value="1"/>
</dbReference>
<dbReference type="Pfam" id="PF12850">
    <property type="entry name" value="Metallophos_2"/>
    <property type="match status" value="1"/>
</dbReference>
<keyword evidence="5" id="KW-1185">Reference proteome</keyword>
<evidence type="ECO:0000256" key="1">
    <source>
        <dbReference type="ARBA" id="ARBA00008950"/>
    </source>
</evidence>
<dbReference type="EMBL" id="BAABGX010000001">
    <property type="protein sequence ID" value="GAA4296863.1"/>
    <property type="molecule type" value="Genomic_DNA"/>
</dbReference>
<evidence type="ECO:0000313" key="4">
    <source>
        <dbReference type="EMBL" id="GAA4296863.1"/>
    </source>
</evidence>
<dbReference type="SUPFAM" id="SSF56300">
    <property type="entry name" value="Metallo-dependent phosphatases"/>
    <property type="match status" value="1"/>
</dbReference>
<dbReference type="InterPro" id="IPR000979">
    <property type="entry name" value="Phosphodiesterase_MJ0936/Vps29"/>
</dbReference>
<comment type="similarity">
    <text evidence="1 2">Belongs to the metallophosphoesterase superfamily. YfcE family.</text>
</comment>
<gene>
    <name evidence="4" type="ORF">GCM10023183_04030</name>
</gene>
<sequence length="165" mass="18395">MKIGLLSDTHSYLDDRILALLEGCDEIWHAGDFGSVDVSERLAQVAPLRGVYGNIDDPNIRHLHPKNIRFDCNELDVLMTHIGGYPGRYAPEVRAMIQTNPPGLFICGHSHILKVMHDPKHGNLLHLNPGAAGKHGFHKIRTMLRFEVEAGKVQKLQAIELGKRA</sequence>
<dbReference type="EC" id="3.1.4.-" evidence="2"/>
<feature type="domain" description="Calcineurin-like phosphoesterase" evidence="3">
    <location>
        <begin position="1"/>
        <end position="150"/>
    </location>
</feature>
<evidence type="ECO:0000256" key="2">
    <source>
        <dbReference type="RuleBase" id="RU362039"/>
    </source>
</evidence>
<proteinExistence type="inferred from homology"/>
<dbReference type="RefSeq" id="WP_345161814.1">
    <property type="nucleotide sequence ID" value="NZ_BAABGX010000001.1"/>
</dbReference>
<accession>A0ABP8F7N5</accession>
<reference evidence="5" key="1">
    <citation type="journal article" date="2019" name="Int. J. Syst. Evol. Microbiol.">
        <title>The Global Catalogue of Microorganisms (GCM) 10K type strain sequencing project: providing services to taxonomists for standard genome sequencing and annotation.</title>
        <authorList>
            <consortium name="The Broad Institute Genomics Platform"/>
            <consortium name="The Broad Institute Genome Sequencing Center for Infectious Disease"/>
            <person name="Wu L."/>
            <person name="Ma J."/>
        </authorList>
    </citation>
    <scope>NUCLEOTIDE SEQUENCE [LARGE SCALE GENOMIC DNA]</scope>
    <source>
        <strain evidence="5">JCM 17917</strain>
    </source>
</reference>
<protein>
    <recommendedName>
        <fullName evidence="2">Phosphoesterase</fullName>
        <ecNumber evidence="2">3.1.4.-</ecNumber>
    </recommendedName>
</protein>
<evidence type="ECO:0000259" key="3">
    <source>
        <dbReference type="Pfam" id="PF12850"/>
    </source>
</evidence>
<dbReference type="InterPro" id="IPR024654">
    <property type="entry name" value="Calcineurin-like_PHP_lpxH"/>
</dbReference>
<comment type="cofactor">
    <cofactor evidence="2">
        <name>a divalent metal cation</name>
        <dbReference type="ChEBI" id="CHEBI:60240"/>
    </cofactor>
</comment>
<dbReference type="Gene3D" id="3.60.21.10">
    <property type="match status" value="1"/>
</dbReference>
<dbReference type="Proteomes" id="UP001501844">
    <property type="component" value="Unassembled WGS sequence"/>
</dbReference>
<organism evidence="4 5">
    <name type="scientific">Nibribacter koreensis</name>
    <dbReference type="NCBI Taxonomy" id="1084519"/>
    <lineage>
        <taxon>Bacteria</taxon>
        <taxon>Pseudomonadati</taxon>
        <taxon>Bacteroidota</taxon>
        <taxon>Cytophagia</taxon>
        <taxon>Cytophagales</taxon>
        <taxon>Hymenobacteraceae</taxon>
        <taxon>Nibribacter</taxon>
    </lineage>
</organism>
<dbReference type="InterPro" id="IPR029052">
    <property type="entry name" value="Metallo-depent_PP-like"/>
</dbReference>
<name>A0ABP8F7N5_9BACT</name>
<evidence type="ECO:0000313" key="5">
    <source>
        <dbReference type="Proteomes" id="UP001501844"/>
    </source>
</evidence>
<comment type="caution">
    <text evidence="4">The sequence shown here is derived from an EMBL/GenBank/DDBJ whole genome shotgun (WGS) entry which is preliminary data.</text>
</comment>
<keyword evidence="2" id="KW-0479">Metal-binding</keyword>